<dbReference type="SUPFAM" id="SSF55781">
    <property type="entry name" value="GAF domain-like"/>
    <property type="match status" value="1"/>
</dbReference>
<gene>
    <name evidence="8" type="ORF">DCW38_08485</name>
</gene>
<dbReference type="AlphaFoldDB" id="A0A350HCD0"/>
<keyword evidence="3" id="KW-0597">Phosphoprotein</keyword>
<feature type="domain" description="Histidine kinase" evidence="7">
    <location>
        <begin position="301"/>
        <end position="520"/>
    </location>
</feature>
<sequence length="520" mass="59185">MIFDQDLQNKSDEKNLLTKLVNFQLNSLYDLNFLLSGINHLVHSNTSGVYINHDDKLVYVAAYGKNDSILVYQTLLEDESVEGYIFKNAKDVIISKSIEQSFFKPDSSSSNTLMPITMIGTPLLLANKPIGGLICFNRDKNTLFTDADMQILKQFTLNISDFISKVKLNIIDRKMYAVNRHLVENLPFPFLMTNTVGKIEECSNKAKEILNLSDPIGKSVFDVLKVLNRDSAEINIKKIFEEIVTKSGEQTVKNVKINRNYENIYNFQMKYLNPERMLHNVLFYFINTEDINLEKQKLVTNIAHELRTPMTAIMGSVQILLSDFSSTELTPTQKEFLTILKNETDRFANILSTIIDYKESSDLLGLKAEDIKLNAMMLDIGNTFTMKILKKDIFFKVTNFENEILIKGDVNAVKHIFYQIIDNAIKFSPHGGTVEVAYEGTKLEESRWRHIISIDDQGPGIPAEILPHVFESFKREDEAVHSKVGTGLGLSIVKEILDTMGGRIEVKNKDDKGTKITLYF</sequence>
<reference evidence="8 9" key="1">
    <citation type="journal article" date="2018" name="Nat. Biotechnol.">
        <title>A standardized bacterial taxonomy based on genome phylogeny substantially revises the tree of life.</title>
        <authorList>
            <person name="Parks D.H."/>
            <person name="Chuvochina M."/>
            <person name="Waite D.W."/>
            <person name="Rinke C."/>
            <person name="Skarshewski A."/>
            <person name="Chaumeil P.A."/>
            <person name="Hugenholtz P."/>
        </authorList>
    </citation>
    <scope>NUCLEOTIDE SEQUENCE [LARGE SCALE GENOMIC DNA]</scope>
    <source>
        <strain evidence="8">UBA9956</strain>
    </source>
</reference>
<name>A0A350HCD0_UNCW3</name>
<organism evidence="8 9">
    <name type="scientific">candidate division WOR-3 bacterium</name>
    <dbReference type="NCBI Taxonomy" id="2052148"/>
    <lineage>
        <taxon>Bacteria</taxon>
        <taxon>Bacteria division WOR-3</taxon>
    </lineage>
</organism>
<dbReference type="PANTHER" id="PTHR43711">
    <property type="entry name" value="TWO-COMPONENT HISTIDINE KINASE"/>
    <property type="match status" value="1"/>
</dbReference>
<dbReference type="EMBL" id="DMZY01000254">
    <property type="protein sequence ID" value="HAV93196.1"/>
    <property type="molecule type" value="Genomic_DNA"/>
</dbReference>
<evidence type="ECO:0000313" key="9">
    <source>
        <dbReference type="Proteomes" id="UP000264062"/>
    </source>
</evidence>
<keyword evidence="4" id="KW-0808">Transferase</keyword>
<keyword evidence="6" id="KW-0902">Two-component regulatory system</keyword>
<evidence type="ECO:0000256" key="2">
    <source>
        <dbReference type="ARBA" id="ARBA00012438"/>
    </source>
</evidence>
<keyword evidence="5" id="KW-0418">Kinase</keyword>
<comment type="caution">
    <text evidence="8">The sequence shown here is derived from an EMBL/GenBank/DDBJ whole genome shotgun (WGS) entry which is preliminary data.</text>
</comment>
<accession>A0A350HCD0</accession>
<protein>
    <recommendedName>
        <fullName evidence="2">histidine kinase</fullName>
        <ecNumber evidence="2">2.7.13.3</ecNumber>
    </recommendedName>
</protein>
<dbReference type="InterPro" id="IPR050736">
    <property type="entry name" value="Sensor_HK_Regulatory"/>
</dbReference>
<dbReference type="Gene3D" id="3.30.565.10">
    <property type="entry name" value="Histidine kinase-like ATPase, C-terminal domain"/>
    <property type="match status" value="1"/>
</dbReference>
<dbReference type="SUPFAM" id="SSF47384">
    <property type="entry name" value="Homodimeric domain of signal transducing histidine kinase"/>
    <property type="match status" value="1"/>
</dbReference>
<dbReference type="GO" id="GO:0000155">
    <property type="term" value="F:phosphorelay sensor kinase activity"/>
    <property type="evidence" value="ECO:0007669"/>
    <property type="project" value="InterPro"/>
</dbReference>
<dbReference type="Gene3D" id="1.10.287.130">
    <property type="match status" value="1"/>
</dbReference>
<dbReference type="PANTHER" id="PTHR43711:SF26">
    <property type="entry name" value="SENSOR HISTIDINE KINASE RCSC"/>
    <property type="match status" value="1"/>
</dbReference>
<dbReference type="InterPro" id="IPR036890">
    <property type="entry name" value="HATPase_C_sf"/>
</dbReference>
<evidence type="ECO:0000256" key="3">
    <source>
        <dbReference type="ARBA" id="ARBA00022553"/>
    </source>
</evidence>
<dbReference type="InterPro" id="IPR029016">
    <property type="entry name" value="GAF-like_dom_sf"/>
</dbReference>
<dbReference type="SUPFAM" id="SSF55874">
    <property type="entry name" value="ATPase domain of HSP90 chaperone/DNA topoisomerase II/histidine kinase"/>
    <property type="match status" value="1"/>
</dbReference>
<evidence type="ECO:0000256" key="6">
    <source>
        <dbReference type="ARBA" id="ARBA00023012"/>
    </source>
</evidence>
<dbReference type="Pfam" id="PF00512">
    <property type="entry name" value="HisKA"/>
    <property type="match status" value="1"/>
</dbReference>
<evidence type="ECO:0000259" key="7">
    <source>
        <dbReference type="PROSITE" id="PS50109"/>
    </source>
</evidence>
<evidence type="ECO:0000256" key="5">
    <source>
        <dbReference type="ARBA" id="ARBA00022777"/>
    </source>
</evidence>
<dbReference type="CDD" id="cd00082">
    <property type="entry name" value="HisKA"/>
    <property type="match status" value="1"/>
</dbReference>
<dbReference type="InterPro" id="IPR036097">
    <property type="entry name" value="HisK_dim/P_sf"/>
</dbReference>
<dbReference type="Gene3D" id="3.30.450.40">
    <property type="match status" value="1"/>
</dbReference>
<dbReference type="Proteomes" id="UP000264062">
    <property type="component" value="Unassembled WGS sequence"/>
</dbReference>
<dbReference type="InterPro" id="IPR004358">
    <property type="entry name" value="Sig_transdc_His_kin-like_C"/>
</dbReference>
<dbReference type="SMART" id="SM00388">
    <property type="entry name" value="HisKA"/>
    <property type="match status" value="1"/>
</dbReference>
<evidence type="ECO:0000256" key="4">
    <source>
        <dbReference type="ARBA" id="ARBA00022679"/>
    </source>
</evidence>
<comment type="catalytic activity">
    <reaction evidence="1">
        <text>ATP + protein L-histidine = ADP + protein N-phospho-L-histidine.</text>
        <dbReference type="EC" id="2.7.13.3"/>
    </reaction>
</comment>
<proteinExistence type="predicted"/>
<dbReference type="InterPro" id="IPR003594">
    <property type="entry name" value="HATPase_dom"/>
</dbReference>
<dbReference type="PROSITE" id="PS50109">
    <property type="entry name" value="HIS_KIN"/>
    <property type="match status" value="1"/>
</dbReference>
<dbReference type="SMART" id="SM00387">
    <property type="entry name" value="HATPase_c"/>
    <property type="match status" value="1"/>
</dbReference>
<dbReference type="EC" id="2.7.13.3" evidence="2"/>
<dbReference type="Pfam" id="PF02518">
    <property type="entry name" value="HATPase_c"/>
    <property type="match status" value="1"/>
</dbReference>
<evidence type="ECO:0000313" key="8">
    <source>
        <dbReference type="EMBL" id="HAV93196.1"/>
    </source>
</evidence>
<dbReference type="InterPro" id="IPR003661">
    <property type="entry name" value="HisK_dim/P_dom"/>
</dbReference>
<evidence type="ECO:0000256" key="1">
    <source>
        <dbReference type="ARBA" id="ARBA00000085"/>
    </source>
</evidence>
<dbReference type="InterPro" id="IPR005467">
    <property type="entry name" value="His_kinase_dom"/>
</dbReference>
<dbReference type="PRINTS" id="PR00344">
    <property type="entry name" value="BCTRLSENSOR"/>
</dbReference>